<dbReference type="RefSeq" id="WP_323263434.1">
    <property type="nucleotide sequence ID" value="NZ_JAYGIE010000125.1"/>
</dbReference>
<name>A0ABU5TSH9_9CYAN</name>
<proteinExistence type="predicted"/>
<evidence type="ECO:0000313" key="2">
    <source>
        <dbReference type="Proteomes" id="UP001301388"/>
    </source>
</evidence>
<reference evidence="1 2" key="1">
    <citation type="submission" date="2023-12" db="EMBL/GenBank/DDBJ databases">
        <title>Baltic Sea Cyanobacteria.</title>
        <authorList>
            <person name="Delbaje E."/>
            <person name="Fewer D.P."/>
            <person name="Shishido T.K."/>
        </authorList>
    </citation>
    <scope>NUCLEOTIDE SEQUENCE [LARGE SCALE GENOMIC DNA]</scope>
    <source>
        <strain evidence="1 2">UHCC 0370</strain>
    </source>
</reference>
<accession>A0ABU5TSH9</accession>
<evidence type="ECO:0008006" key="3">
    <source>
        <dbReference type="Google" id="ProtNLM"/>
    </source>
</evidence>
<organism evidence="1 2">
    <name type="scientific">Pseudanabaena galeata UHCC 0370</name>
    <dbReference type="NCBI Taxonomy" id="3110310"/>
    <lineage>
        <taxon>Bacteria</taxon>
        <taxon>Bacillati</taxon>
        <taxon>Cyanobacteriota</taxon>
        <taxon>Cyanophyceae</taxon>
        <taxon>Pseudanabaenales</taxon>
        <taxon>Pseudanabaenaceae</taxon>
        <taxon>Pseudanabaena</taxon>
    </lineage>
</organism>
<dbReference type="EMBL" id="JAYGIE010000125">
    <property type="protein sequence ID" value="MEA5480448.1"/>
    <property type="molecule type" value="Genomic_DNA"/>
</dbReference>
<evidence type="ECO:0000313" key="1">
    <source>
        <dbReference type="EMBL" id="MEA5480448.1"/>
    </source>
</evidence>
<protein>
    <recommendedName>
        <fullName evidence="3">DUF429 domain-containing protein</fullName>
    </recommendedName>
</protein>
<keyword evidence="2" id="KW-1185">Reference proteome</keyword>
<dbReference type="Proteomes" id="UP001301388">
    <property type="component" value="Unassembled WGS sequence"/>
</dbReference>
<comment type="caution">
    <text evidence="1">The sequence shown here is derived from an EMBL/GenBank/DDBJ whole genome shotgun (WGS) entry which is preliminary data.</text>
</comment>
<gene>
    <name evidence="1" type="ORF">VB774_22675</name>
</gene>
<sequence>MKIYGIDFTSAPSKTKVITCAESFLEADILHIEKFYRFIDFLSFMEFLQRSPSWIAGVDFPLGQPRKLIENLQWGETWAEYVALIGQMTKQEFVETLNQYRQGRANGDREHLRQTDRLTGAISPMKIYGVPVGKMFFEGAPRMLKAGFSILPCHPTDDPRIVMEIYPALIARNIIGKQSYKSDSKQKQTSEMKFLRQKIINQVRSPLSSSKYGFVVEINQQLDGECVGDASGDTIDAVLAAIQAAQASRQVNYGIPETCDRLEGWICA</sequence>